<gene>
    <name evidence="2" type="ORF">LCGC14_2958350</name>
</gene>
<reference evidence="2" key="1">
    <citation type="journal article" date="2015" name="Nature">
        <title>Complex archaea that bridge the gap between prokaryotes and eukaryotes.</title>
        <authorList>
            <person name="Spang A."/>
            <person name="Saw J.H."/>
            <person name="Jorgensen S.L."/>
            <person name="Zaremba-Niedzwiedzka K."/>
            <person name="Martijn J."/>
            <person name="Lind A.E."/>
            <person name="van Eijk R."/>
            <person name="Schleper C."/>
            <person name="Guy L."/>
            <person name="Ettema T.J."/>
        </authorList>
    </citation>
    <scope>NUCLEOTIDE SEQUENCE</scope>
</reference>
<dbReference type="PANTHER" id="PTHR30455">
    <property type="entry name" value="TRANSCRIPTIONAL REPRESSOR NRDR"/>
    <property type="match status" value="1"/>
</dbReference>
<dbReference type="GO" id="GO:0008270">
    <property type="term" value="F:zinc ion binding"/>
    <property type="evidence" value="ECO:0007669"/>
    <property type="project" value="InterPro"/>
</dbReference>
<dbReference type="PANTHER" id="PTHR30455:SF2">
    <property type="entry name" value="TRANSCRIPTIONAL REPRESSOR NRDR"/>
    <property type="match status" value="1"/>
</dbReference>
<comment type="caution">
    <text evidence="2">The sequence shown here is derived from an EMBL/GenBank/DDBJ whole genome shotgun (WGS) entry which is preliminary data.</text>
</comment>
<sequence length="60" mass="7132">MEQEVAGVMHCPKCRHKKTYAYDSRPNNRGATVRRRRECAECRFRFSTTEVRVLSRSQKN</sequence>
<evidence type="ECO:0000259" key="1">
    <source>
        <dbReference type="Pfam" id="PF22811"/>
    </source>
</evidence>
<evidence type="ECO:0000313" key="2">
    <source>
        <dbReference type="EMBL" id="KKK67009.1"/>
    </source>
</evidence>
<dbReference type="InterPro" id="IPR003796">
    <property type="entry name" value="RNR_NrdR-like"/>
</dbReference>
<dbReference type="Pfam" id="PF22811">
    <property type="entry name" value="Zn_ribbon_NrdR"/>
    <property type="match status" value="1"/>
</dbReference>
<feature type="domain" description="Transcriptional repressor NrdR-like N-terminal" evidence="1">
    <location>
        <begin position="9"/>
        <end position="50"/>
    </location>
</feature>
<dbReference type="AlphaFoldDB" id="A0A0F8ZKS2"/>
<name>A0A0F8ZKS2_9ZZZZ</name>
<proteinExistence type="predicted"/>
<protein>
    <recommendedName>
        <fullName evidence="1">Transcriptional repressor NrdR-like N-terminal domain-containing protein</fullName>
    </recommendedName>
</protein>
<dbReference type="SUPFAM" id="SSF57783">
    <property type="entry name" value="Zinc beta-ribbon"/>
    <property type="match status" value="1"/>
</dbReference>
<dbReference type="InterPro" id="IPR055173">
    <property type="entry name" value="NrdR-like_N"/>
</dbReference>
<feature type="non-terminal residue" evidence="2">
    <location>
        <position position="60"/>
    </location>
</feature>
<dbReference type="EMBL" id="LAZR01059811">
    <property type="protein sequence ID" value="KKK67009.1"/>
    <property type="molecule type" value="Genomic_DNA"/>
</dbReference>
<organism evidence="2">
    <name type="scientific">marine sediment metagenome</name>
    <dbReference type="NCBI Taxonomy" id="412755"/>
    <lineage>
        <taxon>unclassified sequences</taxon>
        <taxon>metagenomes</taxon>
        <taxon>ecological metagenomes</taxon>
    </lineage>
</organism>
<dbReference type="GO" id="GO:0045892">
    <property type="term" value="P:negative regulation of DNA-templated transcription"/>
    <property type="evidence" value="ECO:0007669"/>
    <property type="project" value="InterPro"/>
</dbReference>
<accession>A0A0F8ZKS2</accession>